<feature type="region of interest" description="Disordered" evidence="1">
    <location>
        <begin position="290"/>
        <end position="317"/>
    </location>
</feature>
<dbReference type="InterPro" id="IPR001173">
    <property type="entry name" value="Glyco_trans_2-like"/>
</dbReference>
<proteinExistence type="predicted"/>
<dbReference type="Pfam" id="PF13641">
    <property type="entry name" value="Glyco_tranf_2_3"/>
    <property type="match status" value="1"/>
</dbReference>
<evidence type="ECO:0000313" key="4">
    <source>
        <dbReference type="Proteomes" id="UP001596455"/>
    </source>
</evidence>
<dbReference type="GO" id="GO:0016757">
    <property type="term" value="F:glycosyltransferase activity"/>
    <property type="evidence" value="ECO:0007669"/>
    <property type="project" value="UniProtKB-KW"/>
</dbReference>
<accession>A0ABW2Q5W3</accession>
<dbReference type="Gene3D" id="3.90.550.10">
    <property type="entry name" value="Spore Coat Polysaccharide Biosynthesis Protein SpsA, Chain A"/>
    <property type="match status" value="2"/>
</dbReference>
<keyword evidence="4" id="KW-1185">Reference proteome</keyword>
<dbReference type="InterPro" id="IPR029044">
    <property type="entry name" value="Nucleotide-diphossugar_trans"/>
</dbReference>
<dbReference type="RefSeq" id="WP_382392700.1">
    <property type="nucleotide sequence ID" value="NZ_JBHTCQ010000001.1"/>
</dbReference>
<dbReference type="EC" id="2.4.-.-" evidence="3"/>
<dbReference type="SUPFAM" id="SSF53448">
    <property type="entry name" value="Nucleotide-diphospho-sugar transferases"/>
    <property type="match status" value="2"/>
</dbReference>
<keyword evidence="3" id="KW-0328">Glycosyltransferase</keyword>
<feature type="domain" description="Glycosyltransferase 2-like" evidence="2">
    <location>
        <begin position="21"/>
        <end position="149"/>
    </location>
</feature>
<comment type="caution">
    <text evidence="3">The sequence shown here is derived from an EMBL/GenBank/DDBJ whole genome shotgun (WGS) entry which is preliminary data.</text>
</comment>
<name>A0ABW2Q5W3_9MICO</name>
<keyword evidence="3" id="KW-0808">Transferase</keyword>
<dbReference type="PANTHER" id="PTHR43179">
    <property type="entry name" value="RHAMNOSYLTRANSFERASE WBBL"/>
    <property type="match status" value="1"/>
</dbReference>
<organism evidence="3 4">
    <name type="scientific">Georgenia alba</name>
    <dbReference type="NCBI Taxonomy" id="2233858"/>
    <lineage>
        <taxon>Bacteria</taxon>
        <taxon>Bacillati</taxon>
        <taxon>Actinomycetota</taxon>
        <taxon>Actinomycetes</taxon>
        <taxon>Micrococcales</taxon>
        <taxon>Bogoriellaceae</taxon>
        <taxon>Georgenia</taxon>
    </lineage>
</organism>
<evidence type="ECO:0000259" key="2">
    <source>
        <dbReference type="Pfam" id="PF00535"/>
    </source>
</evidence>
<protein>
    <submittedName>
        <fullName evidence="3">Glycosyltransferase</fullName>
        <ecNumber evidence="3">2.4.-.-</ecNumber>
    </submittedName>
</protein>
<gene>
    <name evidence="3" type="ORF">ACFQQL_07160</name>
</gene>
<dbReference type="CDD" id="cd04186">
    <property type="entry name" value="GT_2_like_c"/>
    <property type="match status" value="1"/>
</dbReference>
<evidence type="ECO:0000313" key="3">
    <source>
        <dbReference type="EMBL" id="MFC7404883.1"/>
    </source>
</evidence>
<feature type="compositionally biased region" description="Basic and acidic residues" evidence="1">
    <location>
        <begin position="291"/>
        <end position="307"/>
    </location>
</feature>
<sequence length="638" mass="68771">MIMTLTAVGHAVPRTGDPRPSVIIPAHDEEAVVGDGLHALLADSDPDEFEVVVVCNGCTDRTAERARQAADRLGRAITVLSIREASKVAAIRAAEEWVTGFPRIYLDADVRCPTATLRAMVRAIRAGAGVAVPTRTLDTTGSAWAARAYYEGWQALPWVQEQLAGRGAYAVGAATRTRFGVFPEGIADDRYVTTRVPRQSAVVVPEPVVVRPPARAADVLRVRRRVYAGNQQVEAPAHDAPRAARLLGLARTVLTRPSLVPAMTVFAGITTVAKASAGLAVRRGRVGWGRDTGRGGRLERSLHEPRAGRGAAPESERSGVVQAPAIADLDVVVLTYRSASYVRECLEAVDTALASVPGARIIVVDNASGDAIARTVRGVSGRLELVLRETNDGFARGCHAGAERSSARRLLFLNPDAVVEPDAVEALLRCAREHPRAGLVGGRSLTPDGRTDPRSLLGRPSLWSAVCFATGLSSLFPGSRLFDPQHADHATEHCREVSAVSGGMMLVDRAAWDELAGFDRSYFLYGEDVDLCLRARSAGWAPRLCPDARYRHQVGASSAGSHRLPLVLRGEATTYRRHVRRPWGDVAVHLLVLGTGLRALTAHLRPHRGRPASGVSAWRESWARRAEWRRGWGGEEQT</sequence>
<dbReference type="PANTHER" id="PTHR43179:SF7">
    <property type="entry name" value="RHAMNOSYLTRANSFERASE WBBL"/>
    <property type="match status" value="1"/>
</dbReference>
<dbReference type="EMBL" id="JBHTCQ010000001">
    <property type="protein sequence ID" value="MFC7404883.1"/>
    <property type="molecule type" value="Genomic_DNA"/>
</dbReference>
<dbReference type="Pfam" id="PF00535">
    <property type="entry name" value="Glycos_transf_2"/>
    <property type="match status" value="1"/>
</dbReference>
<dbReference type="Proteomes" id="UP001596455">
    <property type="component" value="Unassembled WGS sequence"/>
</dbReference>
<evidence type="ECO:0000256" key="1">
    <source>
        <dbReference type="SAM" id="MobiDB-lite"/>
    </source>
</evidence>
<reference evidence="4" key="1">
    <citation type="journal article" date="2019" name="Int. J. Syst. Evol. Microbiol.">
        <title>The Global Catalogue of Microorganisms (GCM) 10K type strain sequencing project: providing services to taxonomists for standard genome sequencing and annotation.</title>
        <authorList>
            <consortium name="The Broad Institute Genomics Platform"/>
            <consortium name="The Broad Institute Genome Sequencing Center for Infectious Disease"/>
            <person name="Wu L."/>
            <person name="Ma J."/>
        </authorList>
    </citation>
    <scope>NUCLEOTIDE SEQUENCE [LARGE SCALE GENOMIC DNA]</scope>
    <source>
        <strain evidence="4">JCM 1490</strain>
    </source>
</reference>